<evidence type="ECO:0000313" key="2">
    <source>
        <dbReference type="Proteomes" id="UP001341840"/>
    </source>
</evidence>
<reference evidence="1 2" key="1">
    <citation type="journal article" date="2023" name="Plants (Basel)">
        <title>Bridging the Gap: Combining Genomics and Transcriptomics Approaches to Understand Stylosanthes scabra, an Orphan Legume from the Brazilian Caatinga.</title>
        <authorList>
            <person name="Ferreira-Neto J.R.C."/>
            <person name="da Silva M.D."/>
            <person name="Binneck E."/>
            <person name="de Melo N.F."/>
            <person name="da Silva R.H."/>
            <person name="de Melo A.L.T.M."/>
            <person name="Pandolfi V."/>
            <person name="Bustamante F.O."/>
            <person name="Brasileiro-Vidal A.C."/>
            <person name="Benko-Iseppon A.M."/>
        </authorList>
    </citation>
    <scope>NUCLEOTIDE SEQUENCE [LARGE SCALE GENOMIC DNA]</scope>
    <source>
        <tissue evidence="1">Leaves</tissue>
    </source>
</reference>
<protein>
    <submittedName>
        <fullName evidence="1">Uncharacterized protein</fullName>
    </submittedName>
</protein>
<comment type="caution">
    <text evidence="1">The sequence shown here is derived from an EMBL/GenBank/DDBJ whole genome shotgun (WGS) entry which is preliminary data.</text>
</comment>
<gene>
    <name evidence="1" type="ORF">PIB30_035659</name>
</gene>
<dbReference type="Proteomes" id="UP001341840">
    <property type="component" value="Unassembled WGS sequence"/>
</dbReference>
<organism evidence="1 2">
    <name type="scientific">Stylosanthes scabra</name>
    <dbReference type="NCBI Taxonomy" id="79078"/>
    <lineage>
        <taxon>Eukaryota</taxon>
        <taxon>Viridiplantae</taxon>
        <taxon>Streptophyta</taxon>
        <taxon>Embryophyta</taxon>
        <taxon>Tracheophyta</taxon>
        <taxon>Spermatophyta</taxon>
        <taxon>Magnoliopsida</taxon>
        <taxon>eudicotyledons</taxon>
        <taxon>Gunneridae</taxon>
        <taxon>Pentapetalae</taxon>
        <taxon>rosids</taxon>
        <taxon>fabids</taxon>
        <taxon>Fabales</taxon>
        <taxon>Fabaceae</taxon>
        <taxon>Papilionoideae</taxon>
        <taxon>50 kb inversion clade</taxon>
        <taxon>dalbergioids sensu lato</taxon>
        <taxon>Dalbergieae</taxon>
        <taxon>Pterocarpus clade</taxon>
        <taxon>Stylosanthes</taxon>
    </lineage>
</organism>
<evidence type="ECO:0000313" key="1">
    <source>
        <dbReference type="EMBL" id="MED6134286.1"/>
    </source>
</evidence>
<dbReference type="EMBL" id="JASCZI010060586">
    <property type="protein sequence ID" value="MED6134286.1"/>
    <property type="molecule type" value="Genomic_DNA"/>
</dbReference>
<keyword evidence="2" id="KW-1185">Reference proteome</keyword>
<sequence length="148" mass="17133">MPNTSGKAFRDSWARPLRPSHGKSFVRSFIRSGGAPASYEKWKCMKFEARLRDDIQFQVRSSGIRKFYELVERCRRADDFCKKMTNFRISKRNAPSQSFDRNLASQGHNFKNNNQTFRNFNQAGGSQGRNFGGSFGILSFENFSNMNY</sequence>
<proteinExistence type="predicted"/>
<name>A0ABU6SD05_9FABA</name>
<accession>A0ABU6SD05</accession>